<organism evidence="3 4">
    <name type="scientific">Mucuna pruriens</name>
    <name type="common">Velvet bean</name>
    <name type="synonym">Dolichos pruriens</name>
    <dbReference type="NCBI Taxonomy" id="157652"/>
    <lineage>
        <taxon>Eukaryota</taxon>
        <taxon>Viridiplantae</taxon>
        <taxon>Streptophyta</taxon>
        <taxon>Embryophyta</taxon>
        <taxon>Tracheophyta</taxon>
        <taxon>Spermatophyta</taxon>
        <taxon>Magnoliopsida</taxon>
        <taxon>eudicotyledons</taxon>
        <taxon>Gunneridae</taxon>
        <taxon>Pentapetalae</taxon>
        <taxon>rosids</taxon>
        <taxon>fabids</taxon>
        <taxon>Fabales</taxon>
        <taxon>Fabaceae</taxon>
        <taxon>Papilionoideae</taxon>
        <taxon>50 kb inversion clade</taxon>
        <taxon>NPAAA clade</taxon>
        <taxon>indigoferoid/millettioid clade</taxon>
        <taxon>Phaseoleae</taxon>
        <taxon>Mucuna</taxon>
    </lineage>
</organism>
<dbReference type="PANTHER" id="PTHR33223:SF10">
    <property type="entry name" value="AMINOTRANSFERASE-LIKE PLANT MOBILE DOMAIN-CONTAINING PROTEIN"/>
    <property type="match status" value="1"/>
</dbReference>
<keyword evidence="4" id="KW-1185">Reference proteome</keyword>
<name>A0A371GF04_MUCPR</name>
<evidence type="ECO:0000256" key="1">
    <source>
        <dbReference type="SAM" id="MobiDB-lite"/>
    </source>
</evidence>
<feature type="non-terminal residue" evidence="3">
    <location>
        <position position="1"/>
    </location>
</feature>
<feature type="domain" description="Retrotransposon gag" evidence="2">
    <location>
        <begin position="2"/>
        <end position="66"/>
    </location>
</feature>
<dbReference type="Proteomes" id="UP000257109">
    <property type="component" value="Unassembled WGS sequence"/>
</dbReference>
<feature type="region of interest" description="Disordered" evidence="1">
    <location>
        <begin position="107"/>
        <end position="177"/>
    </location>
</feature>
<gene>
    <name evidence="3" type="ORF">CR513_29189</name>
</gene>
<accession>A0A371GF04</accession>
<dbReference type="Pfam" id="PF03732">
    <property type="entry name" value="Retrotrans_gag"/>
    <property type="match status" value="1"/>
</dbReference>
<proteinExistence type="predicted"/>
<evidence type="ECO:0000259" key="2">
    <source>
        <dbReference type="Pfam" id="PF03732"/>
    </source>
</evidence>
<dbReference type="AlphaFoldDB" id="A0A371GF04"/>
<evidence type="ECO:0000313" key="4">
    <source>
        <dbReference type="Proteomes" id="UP000257109"/>
    </source>
</evidence>
<dbReference type="InterPro" id="IPR005162">
    <property type="entry name" value="Retrotrans_gag_dom"/>
</dbReference>
<dbReference type="OrthoDB" id="1752268at2759"/>
<feature type="compositionally biased region" description="Basic and acidic residues" evidence="1">
    <location>
        <begin position="121"/>
        <end position="158"/>
    </location>
</feature>
<protein>
    <recommendedName>
        <fullName evidence="2">Retrotransposon gag domain-containing protein</fullName>
    </recommendedName>
</protein>
<evidence type="ECO:0000313" key="3">
    <source>
        <dbReference type="EMBL" id="RDX89124.1"/>
    </source>
</evidence>
<comment type="caution">
    <text evidence="3">The sequence shown here is derived from an EMBL/GenBank/DDBJ whole genome shotgun (WGS) entry which is preliminary data.</text>
</comment>
<sequence length="226" mass="26106">MHWLVTLPPRSIRSFDDLPTSFASQFVTNKMKRLKVVNLFDIQQNKGELLKSYLGWFNNATVRYPKEAKGQRMGANIQEWCEFHRAYDHSTEDCRTLLIQEGHLNQHVRRKNEKAPTSLEAARKTSKDELSREASDDGRREERKRERSRSPQRRDTRHGGVITTIPGGRASVVGTDGSRKRKDYNVLTVWRKANITPTPVITFSKRDIRCESPRQDEPMVISAVTV</sequence>
<reference evidence="3" key="1">
    <citation type="submission" date="2018-05" db="EMBL/GenBank/DDBJ databases">
        <title>Draft genome of Mucuna pruriens seed.</title>
        <authorList>
            <person name="Nnadi N.E."/>
            <person name="Vos R."/>
            <person name="Hasami M.H."/>
            <person name="Devisetty U.K."/>
            <person name="Aguiy J.C."/>
        </authorList>
    </citation>
    <scope>NUCLEOTIDE SEQUENCE [LARGE SCALE GENOMIC DNA]</scope>
    <source>
        <strain evidence="3">JCA_2017</strain>
    </source>
</reference>
<dbReference type="PANTHER" id="PTHR33223">
    <property type="entry name" value="CCHC-TYPE DOMAIN-CONTAINING PROTEIN"/>
    <property type="match status" value="1"/>
</dbReference>
<dbReference type="EMBL" id="QJKJ01005763">
    <property type="protein sequence ID" value="RDX89124.1"/>
    <property type="molecule type" value="Genomic_DNA"/>
</dbReference>